<dbReference type="PROSITE" id="PS50894">
    <property type="entry name" value="HPT"/>
    <property type="match status" value="1"/>
</dbReference>
<dbReference type="Pfam" id="PF01627">
    <property type="entry name" value="Hpt"/>
    <property type="match status" value="1"/>
</dbReference>
<dbReference type="SMART" id="SM00073">
    <property type="entry name" value="HPT"/>
    <property type="match status" value="1"/>
</dbReference>
<dbReference type="GO" id="GO:0004672">
    <property type="term" value="F:protein kinase activity"/>
    <property type="evidence" value="ECO:0007669"/>
    <property type="project" value="UniProtKB-ARBA"/>
</dbReference>
<dbReference type="AlphaFoldDB" id="A0A1H2G3P1"/>
<dbReference type="STRING" id="1434072.SAMN05216210_2014"/>
<keyword evidence="5" id="KW-1185">Reference proteome</keyword>
<evidence type="ECO:0000256" key="2">
    <source>
        <dbReference type="PROSITE-ProRule" id="PRU00110"/>
    </source>
</evidence>
<dbReference type="RefSeq" id="WP_092386516.1">
    <property type="nucleotide sequence ID" value="NZ_LT629787.1"/>
</dbReference>
<dbReference type="CDD" id="cd00088">
    <property type="entry name" value="HPT"/>
    <property type="match status" value="1"/>
</dbReference>
<feature type="modified residue" description="Phosphohistidine" evidence="2">
    <location>
        <position position="59"/>
    </location>
</feature>
<feature type="domain" description="HPt" evidence="3">
    <location>
        <begin position="20"/>
        <end position="113"/>
    </location>
</feature>
<dbReference type="GO" id="GO:0000160">
    <property type="term" value="P:phosphorelay signal transduction system"/>
    <property type="evidence" value="ECO:0007669"/>
    <property type="project" value="UniProtKB-KW"/>
</dbReference>
<dbReference type="InterPro" id="IPR036641">
    <property type="entry name" value="HPT_dom_sf"/>
</dbReference>
<organism evidence="4 5">
    <name type="scientific">Halopseudomonas salegens</name>
    <dbReference type="NCBI Taxonomy" id="1434072"/>
    <lineage>
        <taxon>Bacteria</taxon>
        <taxon>Pseudomonadati</taxon>
        <taxon>Pseudomonadota</taxon>
        <taxon>Gammaproteobacteria</taxon>
        <taxon>Pseudomonadales</taxon>
        <taxon>Pseudomonadaceae</taxon>
        <taxon>Halopseudomonas</taxon>
    </lineage>
</organism>
<dbReference type="Gene3D" id="1.20.120.160">
    <property type="entry name" value="HPT domain"/>
    <property type="match status" value="1"/>
</dbReference>
<evidence type="ECO:0000259" key="3">
    <source>
        <dbReference type="PROSITE" id="PS50894"/>
    </source>
</evidence>
<dbReference type="EMBL" id="LT629787">
    <property type="protein sequence ID" value="SDU14167.1"/>
    <property type="molecule type" value="Genomic_DNA"/>
</dbReference>
<proteinExistence type="predicted"/>
<accession>A0A1H2G3P1</accession>
<protein>
    <submittedName>
        <fullName evidence="4">Hpt domain-containing protein</fullName>
    </submittedName>
</protein>
<evidence type="ECO:0000256" key="1">
    <source>
        <dbReference type="ARBA" id="ARBA00023012"/>
    </source>
</evidence>
<gene>
    <name evidence="4" type="ORF">SAMN05216210_2014</name>
</gene>
<evidence type="ECO:0000313" key="4">
    <source>
        <dbReference type="EMBL" id="SDU14167.1"/>
    </source>
</evidence>
<sequence length="113" mass="12696">MSDALPDLDDDVLAALRELMQDDYPLLVDTFTRDAELRLRQLQSHLQDSDWRALRYSAHSFKGSCGNMGALALQELCLQVEVAADSADEATVRALLSQMHTDFQRVADRLRCA</sequence>
<name>A0A1H2G3P1_9GAMM</name>
<reference evidence="5" key="1">
    <citation type="submission" date="2016-10" db="EMBL/GenBank/DDBJ databases">
        <authorList>
            <person name="Varghese N."/>
            <person name="Submissions S."/>
        </authorList>
    </citation>
    <scope>NUCLEOTIDE SEQUENCE [LARGE SCALE GENOMIC DNA]</scope>
    <source>
        <strain evidence="5">CECT 8338</strain>
    </source>
</reference>
<dbReference type="Proteomes" id="UP000243924">
    <property type="component" value="Chromosome I"/>
</dbReference>
<dbReference type="InterPro" id="IPR008207">
    <property type="entry name" value="Sig_transdc_His_kin_Hpt_dom"/>
</dbReference>
<keyword evidence="2" id="KW-0597">Phosphoprotein</keyword>
<dbReference type="SUPFAM" id="SSF47226">
    <property type="entry name" value="Histidine-containing phosphotransfer domain, HPT domain"/>
    <property type="match status" value="1"/>
</dbReference>
<keyword evidence="1" id="KW-0902">Two-component regulatory system</keyword>
<evidence type="ECO:0000313" key="5">
    <source>
        <dbReference type="Proteomes" id="UP000243924"/>
    </source>
</evidence>
<dbReference type="OrthoDB" id="9131849at2"/>